<keyword evidence="2" id="KW-1185">Reference proteome</keyword>
<gene>
    <name evidence="1" type="ORF">D9C73_026983</name>
</gene>
<dbReference type="Proteomes" id="UP000298787">
    <property type="component" value="Chromosome 24"/>
</dbReference>
<proteinExistence type="predicted"/>
<dbReference type="AlphaFoldDB" id="A0A4U5VY28"/>
<evidence type="ECO:0000313" key="1">
    <source>
        <dbReference type="EMBL" id="TKS93030.1"/>
    </source>
</evidence>
<name>A0A4U5VY28_COLLU</name>
<evidence type="ECO:0000313" key="2">
    <source>
        <dbReference type="Proteomes" id="UP000298787"/>
    </source>
</evidence>
<accession>A0A4U5VY28</accession>
<dbReference type="EMBL" id="CM014101">
    <property type="protein sequence ID" value="TKS93030.1"/>
    <property type="molecule type" value="Genomic_DNA"/>
</dbReference>
<sequence>MANLQQTLIDLMWPIRNAVLIFCPNIQIYNQHNQLQYLYIFLQSTRVLQEVLCHKNALST</sequence>
<organism evidence="1 2">
    <name type="scientific">Collichthys lucidus</name>
    <name type="common">Big head croaker</name>
    <name type="synonym">Sciaena lucida</name>
    <dbReference type="NCBI Taxonomy" id="240159"/>
    <lineage>
        <taxon>Eukaryota</taxon>
        <taxon>Metazoa</taxon>
        <taxon>Chordata</taxon>
        <taxon>Craniata</taxon>
        <taxon>Vertebrata</taxon>
        <taxon>Euteleostomi</taxon>
        <taxon>Actinopterygii</taxon>
        <taxon>Neopterygii</taxon>
        <taxon>Teleostei</taxon>
        <taxon>Neoteleostei</taxon>
        <taxon>Acanthomorphata</taxon>
        <taxon>Eupercaria</taxon>
        <taxon>Sciaenidae</taxon>
        <taxon>Collichthys</taxon>
    </lineage>
</organism>
<reference evidence="1 2" key="1">
    <citation type="submission" date="2019-01" db="EMBL/GenBank/DDBJ databases">
        <title>Genome Assembly of Collichthys lucidus.</title>
        <authorList>
            <person name="Cai M."/>
            <person name="Xiao S."/>
        </authorList>
    </citation>
    <scope>NUCLEOTIDE SEQUENCE [LARGE SCALE GENOMIC DNA]</scope>
    <source>
        <strain evidence="1">JT15FE1705JMU</strain>
        <tissue evidence="1">Muscle</tissue>
    </source>
</reference>
<protein>
    <submittedName>
        <fullName evidence="1">Uncharacterized protein</fullName>
    </submittedName>
</protein>